<keyword evidence="12" id="KW-1185">Reference proteome</keyword>
<dbReference type="OrthoDB" id="9802815at2"/>
<gene>
    <name evidence="8" type="primary">fmt</name>
    <name evidence="11" type="ORF">SAMN02745221_02084</name>
</gene>
<dbReference type="CDD" id="cd08646">
    <property type="entry name" value="FMT_core_Met-tRNA-FMT_N"/>
    <property type="match status" value="1"/>
</dbReference>
<dbReference type="PANTHER" id="PTHR11138:SF5">
    <property type="entry name" value="METHIONYL-TRNA FORMYLTRANSFERASE, MITOCHONDRIAL"/>
    <property type="match status" value="1"/>
</dbReference>
<evidence type="ECO:0000256" key="8">
    <source>
        <dbReference type="HAMAP-Rule" id="MF_00182"/>
    </source>
</evidence>
<keyword evidence="6 8" id="KW-0648">Protein biosynthesis</keyword>
<dbReference type="Gene3D" id="3.10.25.10">
    <property type="entry name" value="Formyl transferase, C-terminal domain"/>
    <property type="match status" value="1"/>
</dbReference>
<organism evidence="11 12">
    <name type="scientific">Thermosyntropha lipolytica DSM 11003</name>
    <dbReference type="NCBI Taxonomy" id="1123382"/>
    <lineage>
        <taxon>Bacteria</taxon>
        <taxon>Bacillati</taxon>
        <taxon>Bacillota</taxon>
        <taxon>Clostridia</taxon>
        <taxon>Eubacteriales</taxon>
        <taxon>Syntrophomonadaceae</taxon>
        <taxon>Thermosyntropha</taxon>
    </lineage>
</organism>
<dbReference type="GO" id="GO:0004479">
    <property type="term" value="F:methionyl-tRNA formyltransferase activity"/>
    <property type="evidence" value="ECO:0007669"/>
    <property type="project" value="UniProtKB-UniRule"/>
</dbReference>
<comment type="function">
    <text evidence="1 8">Attaches a formyl group to the free amino group of methionyl-tRNA(fMet). The formyl group appears to play a dual role in the initiator identity of N-formylmethionyl-tRNA by promoting its recognition by IF2 and preventing the misappropriation of this tRNA by the elongation apparatus.</text>
</comment>
<dbReference type="EC" id="2.1.2.9" evidence="3 8"/>
<dbReference type="NCBIfam" id="TIGR00460">
    <property type="entry name" value="fmt"/>
    <property type="match status" value="1"/>
</dbReference>
<feature type="domain" description="Formyl transferase N-terminal" evidence="9">
    <location>
        <begin position="1"/>
        <end position="180"/>
    </location>
</feature>
<dbReference type="Pfam" id="PF02911">
    <property type="entry name" value="Formyl_trans_C"/>
    <property type="match status" value="1"/>
</dbReference>
<dbReference type="InterPro" id="IPR041711">
    <property type="entry name" value="Met-tRNA-FMT_N"/>
</dbReference>
<feature type="domain" description="Formyl transferase C-terminal" evidence="10">
    <location>
        <begin position="204"/>
        <end position="300"/>
    </location>
</feature>
<evidence type="ECO:0000313" key="11">
    <source>
        <dbReference type="EMBL" id="SHH28554.1"/>
    </source>
</evidence>
<feature type="binding site" evidence="8">
    <location>
        <begin position="109"/>
        <end position="112"/>
    </location>
    <ligand>
        <name>(6S)-5,6,7,8-tetrahydrofolate</name>
        <dbReference type="ChEBI" id="CHEBI:57453"/>
    </ligand>
</feature>
<dbReference type="Pfam" id="PF00551">
    <property type="entry name" value="Formyl_trans_N"/>
    <property type="match status" value="1"/>
</dbReference>
<evidence type="ECO:0000256" key="3">
    <source>
        <dbReference type="ARBA" id="ARBA00012261"/>
    </source>
</evidence>
<dbReference type="EMBL" id="FQWY01000055">
    <property type="protein sequence ID" value="SHH28554.1"/>
    <property type="molecule type" value="Genomic_DNA"/>
</dbReference>
<dbReference type="HAMAP" id="MF_00182">
    <property type="entry name" value="Formyl_trans"/>
    <property type="match status" value="1"/>
</dbReference>
<dbReference type="GO" id="GO:0005829">
    <property type="term" value="C:cytosol"/>
    <property type="evidence" value="ECO:0007669"/>
    <property type="project" value="TreeGrafter"/>
</dbReference>
<comment type="catalytic activity">
    <reaction evidence="7 8">
        <text>L-methionyl-tRNA(fMet) + (6R)-10-formyltetrahydrofolate = N-formyl-L-methionyl-tRNA(fMet) + (6S)-5,6,7,8-tetrahydrofolate + H(+)</text>
        <dbReference type="Rhea" id="RHEA:24380"/>
        <dbReference type="Rhea" id="RHEA-COMP:9952"/>
        <dbReference type="Rhea" id="RHEA-COMP:9953"/>
        <dbReference type="ChEBI" id="CHEBI:15378"/>
        <dbReference type="ChEBI" id="CHEBI:57453"/>
        <dbReference type="ChEBI" id="CHEBI:78530"/>
        <dbReference type="ChEBI" id="CHEBI:78844"/>
        <dbReference type="ChEBI" id="CHEBI:195366"/>
        <dbReference type="EC" id="2.1.2.9"/>
    </reaction>
</comment>
<comment type="similarity">
    <text evidence="2 8">Belongs to the Fmt family.</text>
</comment>
<evidence type="ECO:0000256" key="1">
    <source>
        <dbReference type="ARBA" id="ARBA00002606"/>
    </source>
</evidence>
<dbReference type="InterPro" id="IPR002376">
    <property type="entry name" value="Formyl_transf_N"/>
</dbReference>
<proteinExistence type="inferred from homology"/>
<dbReference type="Proteomes" id="UP000242329">
    <property type="component" value="Unassembled WGS sequence"/>
</dbReference>
<evidence type="ECO:0000256" key="7">
    <source>
        <dbReference type="ARBA" id="ARBA00048558"/>
    </source>
</evidence>
<reference evidence="12" key="1">
    <citation type="submission" date="2016-11" db="EMBL/GenBank/DDBJ databases">
        <authorList>
            <person name="Varghese N."/>
            <person name="Submissions S."/>
        </authorList>
    </citation>
    <scope>NUCLEOTIDE SEQUENCE [LARGE SCALE GENOMIC DNA]</scope>
    <source>
        <strain evidence="12">DSM 11003</strain>
    </source>
</reference>
<sequence>MRIVYMGTSDFAVYPLRMLLDSGYDVKGVVTQPDKPRGRGKKLAFSPVKEVAVMHNLSLFQPARIKSPEAVEFVKSWQPDLIVVVAYGQILSRELLSLPPLGCINIHASLLPFYRGPAPIQRALMNGEKETGVTIMYMDEGLDTGDIIKQWKMPVDEDINYGELKDVLTKKGAELLIETIKDMEKGKVERYKQDHSQATYAPMLTPDDEIIMWDKSAGEIHNKIRALSPVPGAYSYIEGFKLKIFRSRVVEKTGYGVPGEIKGISREGFLVQTGEGILEILEVQREGKKRMSSLDFLRGSRIGQGIILGEKK</sequence>
<dbReference type="Gene3D" id="3.40.50.170">
    <property type="entry name" value="Formyl transferase, N-terminal domain"/>
    <property type="match status" value="1"/>
</dbReference>
<dbReference type="InterPro" id="IPR044135">
    <property type="entry name" value="Met-tRNA-FMT_C"/>
</dbReference>
<dbReference type="SUPFAM" id="SSF53328">
    <property type="entry name" value="Formyltransferase"/>
    <property type="match status" value="1"/>
</dbReference>
<dbReference type="InterPro" id="IPR011034">
    <property type="entry name" value="Formyl_transferase-like_C_sf"/>
</dbReference>
<protein>
    <recommendedName>
        <fullName evidence="4 8">Methionyl-tRNA formyltransferase</fullName>
        <ecNumber evidence="3 8">2.1.2.9</ecNumber>
    </recommendedName>
</protein>
<evidence type="ECO:0000256" key="5">
    <source>
        <dbReference type="ARBA" id="ARBA00022679"/>
    </source>
</evidence>
<evidence type="ECO:0000313" key="12">
    <source>
        <dbReference type="Proteomes" id="UP000242329"/>
    </source>
</evidence>
<dbReference type="SUPFAM" id="SSF50486">
    <property type="entry name" value="FMT C-terminal domain-like"/>
    <property type="match status" value="1"/>
</dbReference>
<dbReference type="InterPro" id="IPR005793">
    <property type="entry name" value="Formyl_trans_C"/>
</dbReference>
<evidence type="ECO:0000259" key="10">
    <source>
        <dbReference type="Pfam" id="PF02911"/>
    </source>
</evidence>
<accession>A0A1M5RQR8</accession>
<evidence type="ECO:0000256" key="2">
    <source>
        <dbReference type="ARBA" id="ARBA00010699"/>
    </source>
</evidence>
<keyword evidence="5 8" id="KW-0808">Transferase</keyword>
<dbReference type="PANTHER" id="PTHR11138">
    <property type="entry name" value="METHIONYL-TRNA FORMYLTRANSFERASE"/>
    <property type="match status" value="1"/>
</dbReference>
<dbReference type="AlphaFoldDB" id="A0A1M5RQR8"/>
<dbReference type="InterPro" id="IPR005794">
    <property type="entry name" value="Fmt"/>
</dbReference>
<evidence type="ECO:0000259" key="9">
    <source>
        <dbReference type="Pfam" id="PF00551"/>
    </source>
</evidence>
<dbReference type="STRING" id="1123382.SAMN02745221_02084"/>
<dbReference type="RefSeq" id="WP_073093459.1">
    <property type="nucleotide sequence ID" value="NZ_FQWY01000055.1"/>
</dbReference>
<dbReference type="CDD" id="cd08704">
    <property type="entry name" value="Met_tRNA_FMT_C"/>
    <property type="match status" value="1"/>
</dbReference>
<dbReference type="InterPro" id="IPR001555">
    <property type="entry name" value="GART_AS"/>
</dbReference>
<dbReference type="PROSITE" id="PS00373">
    <property type="entry name" value="GART"/>
    <property type="match status" value="1"/>
</dbReference>
<dbReference type="InterPro" id="IPR036477">
    <property type="entry name" value="Formyl_transf_N_sf"/>
</dbReference>
<evidence type="ECO:0000256" key="4">
    <source>
        <dbReference type="ARBA" id="ARBA00016014"/>
    </source>
</evidence>
<dbReference type="InterPro" id="IPR037022">
    <property type="entry name" value="Formyl_trans_C_sf"/>
</dbReference>
<evidence type="ECO:0000256" key="6">
    <source>
        <dbReference type="ARBA" id="ARBA00022917"/>
    </source>
</evidence>
<dbReference type="FunFam" id="3.40.50.12230:FF:000001">
    <property type="entry name" value="Methionyl-tRNA formyltransferase"/>
    <property type="match status" value="1"/>
</dbReference>
<name>A0A1M5RQR8_9FIRM</name>